<dbReference type="EMBL" id="MN740993">
    <property type="protein sequence ID" value="QHU21930.1"/>
    <property type="molecule type" value="Genomic_DNA"/>
</dbReference>
<name>A0A6C0KZ43_9ZZZZ</name>
<dbReference type="SUPFAM" id="SSF53335">
    <property type="entry name" value="S-adenosyl-L-methionine-dependent methyltransferases"/>
    <property type="match status" value="1"/>
</dbReference>
<evidence type="ECO:0000313" key="1">
    <source>
        <dbReference type="EMBL" id="QHU21930.1"/>
    </source>
</evidence>
<accession>A0A6C0KZ43</accession>
<dbReference type="NCBIfam" id="TIGR01444">
    <property type="entry name" value="fkbM_fam"/>
    <property type="match status" value="1"/>
</dbReference>
<dbReference type="InterPro" id="IPR029063">
    <property type="entry name" value="SAM-dependent_MTases_sf"/>
</dbReference>
<evidence type="ECO:0008006" key="2">
    <source>
        <dbReference type="Google" id="ProtNLM"/>
    </source>
</evidence>
<reference evidence="1" key="1">
    <citation type="journal article" date="2020" name="Nature">
        <title>Giant virus diversity and host interactions through global metagenomics.</title>
        <authorList>
            <person name="Schulz F."/>
            <person name="Roux S."/>
            <person name="Paez-Espino D."/>
            <person name="Jungbluth S."/>
            <person name="Walsh D.A."/>
            <person name="Denef V.J."/>
            <person name="McMahon K.D."/>
            <person name="Konstantinidis K.T."/>
            <person name="Eloe-Fadrosh E.A."/>
            <person name="Kyrpides N.C."/>
            <person name="Woyke T."/>
        </authorList>
    </citation>
    <scope>NUCLEOTIDE SEQUENCE</scope>
    <source>
        <strain evidence="1">GVMAG-S-3300013286-35</strain>
    </source>
</reference>
<dbReference type="Gene3D" id="3.40.50.150">
    <property type="entry name" value="Vaccinia Virus protein VP39"/>
    <property type="match status" value="1"/>
</dbReference>
<sequence>MLTIKYGTVDTTIDITSAVLEKCVKQNIAHIPAGDEERAYLFTDPVWGKVKLIYINDVSGGYIASTHIFIDLSSNAVFVDEMPAYIRTIYPTIVESIENGKILKKLQQIQAGLKLDGGTFYDEFPEQLMVTRYMTGNEKVLEIGGNIGRNSLVIASILNKVGNSNLVTLESNTEIYKQLLHNKEINLLNFFVENSALSKRKLIQSHWYSEVSDVVKPGYFPVNIMTYADLLEKYNIQFDTLVLDCEGAFYYILKDMPEVLDYVTLIIMENDYWDITQKEYLDSVLIANNFHADYTEAGGWGPCESCFFQVWKRTL</sequence>
<dbReference type="AlphaFoldDB" id="A0A6C0KZ43"/>
<organism evidence="1">
    <name type="scientific">viral metagenome</name>
    <dbReference type="NCBI Taxonomy" id="1070528"/>
    <lineage>
        <taxon>unclassified sequences</taxon>
        <taxon>metagenomes</taxon>
        <taxon>organismal metagenomes</taxon>
    </lineage>
</organism>
<dbReference type="InterPro" id="IPR006342">
    <property type="entry name" value="FkbM_mtfrase"/>
</dbReference>
<proteinExistence type="predicted"/>
<protein>
    <recommendedName>
        <fullName evidence="2">Methyltransferase FkbM domain-containing protein</fullName>
    </recommendedName>
</protein>